<evidence type="ECO:0000313" key="2">
    <source>
        <dbReference type="EMBL" id="WDZ85296.1"/>
    </source>
</evidence>
<organism evidence="2 3">
    <name type="scientific">Micromonospora cathayae</name>
    <dbReference type="NCBI Taxonomy" id="3028804"/>
    <lineage>
        <taxon>Bacteria</taxon>
        <taxon>Bacillati</taxon>
        <taxon>Actinomycetota</taxon>
        <taxon>Actinomycetes</taxon>
        <taxon>Micromonosporales</taxon>
        <taxon>Micromonosporaceae</taxon>
        <taxon>Micromonospora</taxon>
    </lineage>
</organism>
<protein>
    <submittedName>
        <fullName evidence="2">Nuclear transport factor 2 family protein</fullName>
    </submittedName>
</protein>
<dbReference type="InterPro" id="IPR037401">
    <property type="entry name" value="SnoaL-like"/>
</dbReference>
<dbReference type="EMBL" id="CP118615">
    <property type="protein sequence ID" value="WDZ85296.1"/>
    <property type="molecule type" value="Genomic_DNA"/>
</dbReference>
<sequence>MLDDALDAHLRHHQAHRMESAMTQKSPSDIVAEYFAGFRSGDRTRIHATLTDDVEWVIHGQRTASGRAEFHGEIDNPAFTGKAELDVQRVHEDGAVVVATGEGSGLSVTHGPIRFAFNNLFTFRDGLIARVDTYVVPLVEDRRHDLLTPSS</sequence>
<keyword evidence="3" id="KW-1185">Reference proteome</keyword>
<dbReference type="Pfam" id="PF12680">
    <property type="entry name" value="SnoaL_2"/>
    <property type="match status" value="1"/>
</dbReference>
<evidence type="ECO:0000313" key="3">
    <source>
        <dbReference type="Proteomes" id="UP001219605"/>
    </source>
</evidence>
<reference evidence="2 3" key="1">
    <citation type="submission" date="2023-02" db="EMBL/GenBank/DDBJ databases">
        <authorList>
            <person name="Mo P."/>
        </authorList>
    </citation>
    <scope>NUCLEOTIDE SEQUENCE [LARGE SCALE GENOMIC DNA]</scope>
    <source>
        <strain evidence="2 3">HUAS 3</strain>
    </source>
</reference>
<feature type="domain" description="SnoaL-like" evidence="1">
    <location>
        <begin position="31"/>
        <end position="131"/>
    </location>
</feature>
<gene>
    <name evidence="2" type="ORF">PVK37_02185</name>
</gene>
<dbReference type="Proteomes" id="UP001219605">
    <property type="component" value="Chromosome"/>
</dbReference>
<dbReference type="SUPFAM" id="SSF54427">
    <property type="entry name" value="NTF2-like"/>
    <property type="match status" value="1"/>
</dbReference>
<evidence type="ECO:0000259" key="1">
    <source>
        <dbReference type="Pfam" id="PF12680"/>
    </source>
</evidence>
<dbReference type="Gene3D" id="3.10.450.50">
    <property type="match status" value="1"/>
</dbReference>
<accession>A0ABY7ZQJ3</accession>
<proteinExistence type="predicted"/>
<name>A0ABY7ZQJ3_9ACTN</name>
<dbReference type="RefSeq" id="WP_275031995.1">
    <property type="nucleotide sequence ID" value="NZ_CP118615.1"/>
</dbReference>
<dbReference type="InterPro" id="IPR032710">
    <property type="entry name" value="NTF2-like_dom_sf"/>
</dbReference>